<organism evidence="5 6">
    <name type="scientific">Catharus ustulatus</name>
    <name type="common">Russet-backed thrush</name>
    <name type="synonym">Hylocichla ustulatus</name>
    <dbReference type="NCBI Taxonomy" id="91951"/>
    <lineage>
        <taxon>Eukaryota</taxon>
        <taxon>Metazoa</taxon>
        <taxon>Chordata</taxon>
        <taxon>Craniata</taxon>
        <taxon>Vertebrata</taxon>
        <taxon>Euteleostomi</taxon>
        <taxon>Archelosauria</taxon>
        <taxon>Archosauria</taxon>
        <taxon>Dinosauria</taxon>
        <taxon>Saurischia</taxon>
        <taxon>Theropoda</taxon>
        <taxon>Coelurosauria</taxon>
        <taxon>Aves</taxon>
        <taxon>Neognathae</taxon>
        <taxon>Neoaves</taxon>
        <taxon>Telluraves</taxon>
        <taxon>Australaves</taxon>
        <taxon>Passeriformes</taxon>
        <taxon>Turdidae</taxon>
        <taxon>Catharus</taxon>
    </lineage>
</organism>
<dbReference type="InterPro" id="IPR013098">
    <property type="entry name" value="Ig_I-set"/>
</dbReference>
<evidence type="ECO:0000256" key="3">
    <source>
        <dbReference type="ARBA" id="ARBA00023319"/>
    </source>
</evidence>
<dbReference type="Gene3D" id="2.60.40.10">
    <property type="entry name" value="Immunoglobulins"/>
    <property type="match status" value="1"/>
</dbReference>
<keyword evidence="2" id="KW-0963">Cytoplasm</keyword>
<dbReference type="Proteomes" id="UP000694563">
    <property type="component" value="Chromosome 7"/>
</dbReference>
<dbReference type="InterPro" id="IPR003599">
    <property type="entry name" value="Ig_sub"/>
</dbReference>
<reference evidence="5" key="3">
    <citation type="submission" date="2025-09" db="UniProtKB">
        <authorList>
            <consortium name="Ensembl"/>
        </authorList>
    </citation>
    <scope>IDENTIFICATION</scope>
</reference>
<evidence type="ECO:0000313" key="5">
    <source>
        <dbReference type="Ensembl" id="ENSCUSP00005012515.1"/>
    </source>
</evidence>
<reference evidence="5" key="2">
    <citation type="submission" date="2025-08" db="UniProtKB">
        <authorList>
            <consortium name="Ensembl"/>
        </authorList>
    </citation>
    <scope>IDENTIFICATION</scope>
</reference>
<dbReference type="GO" id="GO:0005737">
    <property type="term" value="C:cytoplasm"/>
    <property type="evidence" value="ECO:0007669"/>
    <property type="project" value="UniProtKB-SubCell"/>
</dbReference>
<dbReference type="InterPro" id="IPR036179">
    <property type="entry name" value="Ig-like_dom_sf"/>
</dbReference>
<keyword evidence="3" id="KW-0393">Immunoglobulin domain</keyword>
<accession>A0A8C3UIF5</accession>
<dbReference type="PANTHER" id="PTHR47633">
    <property type="entry name" value="IMMUNOGLOBULIN"/>
    <property type="match status" value="1"/>
</dbReference>
<protein>
    <recommendedName>
        <fullName evidence="4">Ig-like domain-containing protein</fullName>
    </recommendedName>
</protein>
<dbReference type="InterPro" id="IPR003598">
    <property type="entry name" value="Ig_sub2"/>
</dbReference>
<name>A0A8C3UIF5_CATUS</name>
<dbReference type="Pfam" id="PF07679">
    <property type="entry name" value="I-set"/>
    <property type="match status" value="1"/>
</dbReference>
<dbReference type="SMART" id="SM00409">
    <property type="entry name" value="IG"/>
    <property type="match status" value="1"/>
</dbReference>
<reference evidence="5" key="1">
    <citation type="submission" date="2020-10" db="EMBL/GenBank/DDBJ databases">
        <title>Catharus ustulatus (Swainson's thrush) genome, bCatUst1, primary haplotype v2.</title>
        <authorList>
            <person name="Delmore K."/>
            <person name="Vafadar M."/>
            <person name="Formenti G."/>
            <person name="Chow W."/>
            <person name="Pelan S."/>
            <person name="Howe K."/>
            <person name="Rhie A."/>
            <person name="Mountcastle J."/>
            <person name="Haase B."/>
            <person name="Fedrigo O."/>
            <person name="Jarvis E.D."/>
        </authorList>
    </citation>
    <scope>NUCLEOTIDE SEQUENCE [LARGE SCALE GENOMIC DNA]</scope>
</reference>
<dbReference type="PROSITE" id="PS50835">
    <property type="entry name" value="IG_LIKE"/>
    <property type="match status" value="1"/>
</dbReference>
<dbReference type="SMART" id="SM00408">
    <property type="entry name" value="IGc2"/>
    <property type="match status" value="1"/>
</dbReference>
<dbReference type="AlphaFoldDB" id="A0A8C3UIF5"/>
<evidence type="ECO:0000256" key="1">
    <source>
        <dbReference type="ARBA" id="ARBA00004496"/>
    </source>
</evidence>
<evidence type="ECO:0000313" key="6">
    <source>
        <dbReference type="Proteomes" id="UP000694563"/>
    </source>
</evidence>
<dbReference type="FunFam" id="2.60.40.10:FF:000425">
    <property type="entry name" value="Myosin light chain kinase"/>
    <property type="match status" value="1"/>
</dbReference>
<keyword evidence="6" id="KW-1185">Reference proteome</keyword>
<dbReference type="InterPro" id="IPR007110">
    <property type="entry name" value="Ig-like_dom"/>
</dbReference>
<sequence>RICHAPKIVEEVTSEFPWHVSSSVSLKEESVGQKPTFIQPISSCRVCSGESVRFQARVSGRPKPKIQWFHNQQLMLPKKDLVFHFDESTGTAILIIVDAFLEHAGQYSCKARNSAGETTCTATLTVTAEGERRARGDKEKKEEE</sequence>
<dbReference type="SUPFAM" id="SSF48726">
    <property type="entry name" value="Immunoglobulin"/>
    <property type="match status" value="1"/>
</dbReference>
<dbReference type="InterPro" id="IPR013783">
    <property type="entry name" value="Ig-like_fold"/>
</dbReference>
<evidence type="ECO:0000256" key="2">
    <source>
        <dbReference type="ARBA" id="ARBA00022490"/>
    </source>
</evidence>
<proteinExistence type="predicted"/>
<feature type="domain" description="Ig-like" evidence="4">
    <location>
        <begin position="35"/>
        <end position="125"/>
    </location>
</feature>
<dbReference type="Ensembl" id="ENSCUST00005013028.1">
    <property type="protein sequence ID" value="ENSCUSP00005012515.1"/>
    <property type="gene ID" value="ENSCUSG00005008020.1"/>
</dbReference>
<comment type="subcellular location">
    <subcellularLocation>
        <location evidence="1">Cytoplasm</location>
    </subcellularLocation>
</comment>
<evidence type="ECO:0000259" key="4">
    <source>
        <dbReference type="PROSITE" id="PS50835"/>
    </source>
</evidence>